<name>A0A8H3CNE2_9AGAM</name>
<dbReference type="Proteomes" id="UP000663843">
    <property type="component" value="Unassembled WGS sequence"/>
</dbReference>
<feature type="coiled-coil region" evidence="1">
    <location>
        <begin position="115"/>
        <end position="142"/>
    </location>
</feature>
<proteinExistence type="predicted"/>
<sequence>MSATTNNIINPTGMALSLQTTNERLNGLDPSVTGVVQGLGVLHGNMEKNKRNTVTTLKVTTLDHIVIPNKVDINQLSKGMNGISNSIQNLSNNIDGLSNSIDGLCNSVDGFSNSMDRLSNSIDKLSNSMDRLSNSVDRLSNSMGRVSDGLQNLLKQVEEKSDMILEILSAEPTKIK</sequence>
<organism evidence="2 3">
    <name type="scientific">Rhizoctonia solani</name>
    <dbReference type="NCBI Taxonomy" id="456999"/>
    <lineage>
        <taxon>Eukaryota</taxon>
        <taxon>Fungi</taxon>
        <taxon>Dikarya</taxon>
        <taxon>Basidiomycota</taxon>
        <taxon>Agaricomycotina</taxon>
        <taxon>Agaricomycetes</taxon>
        <taxon>Cantharellales</taxon>
        <taxon>Ceratobasidiaceae</taxon>
        <taxon>Rhizoctonia</taxon>
    </lineage>
</organism>
<gene>
    <name evidence="2" type="ORF">RDB_LOCUS122407</name>
</gene>
<dbReference type="SUPFAM" id="SSF58104">
    <property type="entry name" value="Methyl-accepting chemotaxis protein (MCP) signaling domain"/>
    <property type="match status" value="1"/>
</dbReference>
<comment type="caution">
    <text evidence="2">The sequence shown here is derived from an EMBL/GenBank/DDBJ whole genome shotgun (WGS) entry which is preliminary data.</text>
</comment>
<evidence type="ECO:0000313" key="2">
    <source>
        <dbReference type="EMBL" id="CAE6485061.1"/>
    </source>
</evidence>
<evidence type="ECO:0000256" key="1">
    <source>
        <dbReference type="SAM" id="Coils"/>
    </source>
</evidence>
<keyword evidence="1" id="KW-0175">Coiled coil</keyword>
<protein>
    <submittedName>
        <fullName evidence="2">Uncharacterized protein</fullName>
    </submittedName>
</protein>
<dbReference type="Gene3D" id="1.10.287.950">
    <property type="entry name" value="Methyl-accepting chemotaxis protein"/>
    <property type="match status" value="1"/>
</dbReference>
<dbReference type="AlphaFoldDB" id="A0A8H3CNE2"/>
<reference evidence="2" key="1">
    <citation type="submission" date="2021-01" db="EMBL/GenBank/DDBJ databases">
        <authorList>
            <person name="Kaushik A."/>
        </authorList>
    </citation>
    <scope>NUCLEOTIDE SEQUENCE</scope>
    <source>
        <strain evidence="2">AG2-2IIIB</strain>
    </source>
</reference>
<dbReference type="EMBL" id="CAJMWT010004125">
    <property type="protein sequence ID" value="CAE6485061.1"/>
    <property type="molecule type" value="Genomic_DNA"/>
</dbReference>
<evidence type="ECO:0000313" key="3">
    <source>
        <dbReference type="Proteomes" id="UP000663843"/>
    </source>
</evidence>
<accession>A0A8H3CNE2</accession>